<dbReference type="InterPro" id="IPR006157">
    <property type="entry name" value="FolB_dom"/>
</dbReference>
<dbReference type="InterPro" id="IPR011005">
    <property type="entry name" value="Dihydropteroate_synth-like_sf"/>
</dbReference>
<dbReference type="CDD" id="cd00483">
    <property type="entry name" value="HPPK"/>
    <property type="match status" value="1"/>
</dbReference>
<dbReference type="PROSITE" id="PS50972">
    <property type="entry name" value="PTERIN_BINDING"/>
    <property type="match status" value="1"/>
</dbReference>
<organism evidence="17 18">
    <name type="scientific">Candidozyma haemuli</name>
    <dbReference type="NCBI Taxonomy" id="45357"/>
    <lineage>
        <taxon>Eukaryota</taxon>
        <taxon>Fungi</taxon>
        <taxon>Dikarya</taxon>
        <taxon>Ascomycota</taxon>
        <taxon>Saccharomycotina</taxon>
        <taxon>Pichiomycetes</taxon>
        <taxon>Metschnikowiaceae</taxon>
        <taxon>Candidozyma</taxon>
    </lineage>
</organism>
<dbReference type="CDD" id="cd00739">
    <property type="entry name" value="DHPS"/>
    <property type="match status" value="1"/>
</dbReference>
<dbReference type="GO" id="GO:0046872">
    <property type="term" value="F:metal ion binding"/>
    <property type="evidence" value="ECO:0007669"/>
    <property type="project" value="UniProtKB-KW"/>
</dbReference>
<name>A0A2V1AYT9_9ASCO</name>
<dbReference type="Gene3D" id="3.20.20.20">
    <property type="entry name" value="Dihydropteroate synthase-like"/>
    <property type="match status" value="1"/>
</dbReference>
<dbReference type="EMBL" id="PKFO01000010">
    <property type="protein sequence ID" value="PVH23247.1"/>
    <property type="molecule type" value="Genomic_DNA"/>
</dbReference>
<keyword evidence="10" id="KW-0547">Nucleotide-binding</keyword>
<dbReference type="PROSITE" id="PS00793">
    <property type="entry name" value="DHPS_2"/>
    <property type="match status" value="1"/>
</dbReference>
<dbReference type="InterPro" id="IPR006390">
    <property type="entry name" value="DHP_synth_dom"/>
</dbReference>
<comment type="pathway">
    <text evidence="4">Cofactor biosynthesis; tetrahydrofolate biosynthesis; 7,8-dihydrofolate from 2-amino-4-hydroxy-6-hydroxymethyl-7,8-dihydropteridine diphosphate and 4-aminobenzoate: step 1/2.</text>
</comment>
<dbReference type="GO" id="GO:0004150">
    <property type="term" value="F:dihydroneopterin aldolase activity"/>
    <property type="evidence" value="ECO:0007669"/>
    <property type="project" value="InterPro"/>
</dbReference>
<dbReference type="SUPFAM" id="SSF55620">
    <property type="entry name" value="Tetrahydrobiopterin biosynthesis enzymes-like"/>
    <property type="match status" value="2"/>
</dbReference>
<keyword evidence="13" id="KW-0460">Magnesium</keyword>
<dbReference type="NCBIfam" id="TIGR01498">
    <property type="entry name" value="folK"/>
    <property type="match status" value="1"/>
</dbReference>
<sequence length="758" mass="83161">MSDKVYVSGLQGHAIVGLDHWQKPVPHPVAVDAVFKTDFTSASRRDNLKYSLNYAVISDRLSAFLADNRQKNFHSLGGLASALYGSLESEREKCTGIELAVSAPKLDIRAPVSFSTDGIAGKYKIHGLKALTLIGVFTFERLNRQFVVLDIELSTAKGVTHLHVPAVSASVYEYLEQANFKTVEALVKRTSQWILQEFLAVECVNVRVTKPNAIVYTDGVGVSCKCYRDEFAGEEPIKFNLAPKNGTSFDLPVEETNRVSPVQTAYIAFGSNEGNQLQNIDTALKHLASHPAIQVQSTSSLYVSKPMYHTDQADFYNGVVRVTCENMTPHDLLKVIKEIEYQHLQRHKEFDNGPRTIDLDIVFYGNTTINTPDLVVPHKSMLERTFVLQPLCELVPPDFIHPVTAEPVHDHLRKLLATVPDPSVQKSSELLSVVPGNKNRHLTFSHNSKKATLIMGIFNATPDSFSDGGKHYELSKDDIVKAALKLKQEGATIIDVGGVSTRPGSSEPSVDEELARVVPVVEAIRSTPELDDIFVSVDTYRAPVADAVLLSGADIINDISMGTLDPELFSVVAKHGCGYIMSHTRGTPATMSKLTEYGPSEDSLNEYQIDSYHGLQAPAAEPVVNGVCRELASQLQIAMEHGVRKWQVIIDPGIGFAKNISQNLTLLSRAKTLKQYAQNDLKSGNYTSFHGMALLVGTSRKKFLGTITGSQEASDRMIPTASTVVACIQQNTDIVRVHDVAEVKQAVQTADAIYKGIY</sequence>
<keyword evidence="14" id="KW-0289">Folate biosynthesis</keyword>
<evidence type="ECO:0000256" key="9">
    <source>
        <dbReference type="ARBA" id="ARBA00022723"/>
    </source>
</evidence>
<comment type="catalytic activity">
    <reaction evidence="1">
        <text>(7,8-dihydropterin-6-yl)methyl diphosphate + 4-aminobenzoate = 7,8-dihydropteroate + diphosphate</text>
        <dbReference type="Rhea" id="RHEA:19949"/>
        <dbReference type="ChEBI" id="CHEBI:17836"/>
        <dbReference type="ChEBI" id="CHEBI:17839"/>
        <dbReference type="ChEBI" id="CHEBI:33019"/>
        <dbReference type="ChEBI" id="CHEBI:72950"/>
        <dbReference type="EC" id="2.5.1.15"/>
    </reaction>
</comment>
<evidence type="ECO:0000256" key="15">
    <source>
        <dbReference type="ARBA" id="ARBA00023268"/>
    </source>
</evidence>
<comment type="catalytic activity">
    <reaction evidence="2">
        <text>6-hydroxymethyl-7,8-dihydropterin + ATP = (7,8-dihydropterin-6-yl)methyl diphosphate + AMP + H(+)</text>
        <dbReference type="Rhea" id="RHEA:11412"/>
        <dbReference type="ChEBI" id="CHEBI:15378"/>
        <dbReference type="ChEBI" id="CHEBI:30616"/>
        <dbReference type="ChEBI" id="CHEBI:44841"/>
        <dbReference type="ChEBI" id="CHEBI:72950"/>
        <dbReference type="ChEBI" id="CHEBI:456215"/>
        <dbReference type="EC" id="2.7.6.3"/>
    </reaction>
</comment>
<evidence type="ECO:0000256" key="4">
    <source>
        <dbReference type="ARBA" id="ARBA00004763"/>
    </source>
</evidence>
<dbReference type="PROSITE" id="PS00794">
    <property type="entry name" value="HPPK"/>
    <property type="match status" value="1"/>
</dbReference>
<evidence type="ECO:0000256" key="1">
    <source>
        <dbReference type="ARBA" id="ARBA00000012"/>
    </source>
</evidence>
<dbReference type="GO" id="GO:0003848">
    <property type="term" value="F:2-amino-4-hydroxy-6-hydroxymethyldihydropteridine diphosphokinase activity"/>
    <property type="evidence" value="ECO:0007669"/>
    <property type="project" value="UniProtKB-EC"/>
</dbReference>
<dbReference type="PANTHER" id="PTHR20941:SF1">
    <property type="entry name" value="FOLIC ACID SYNTHESIS PROTEIN FOL1"/>
    <property type="match status" value="1"/>
</dbReference>
<dbReference type="InterPro" id="IPR000489">
    <property type="entry name" value="Pterin-binding_dom"/>
</dbReference>
<dbReference type="OrthoDB" id="615426at2759"/>
<keyword evidence="18" id="KW-1185">Reference proteome</keyword>
<keyword evidence="9" id="KW-0479">Metal-binding</keyword>
<dbReference type="GO" id="GO:0005524">
    <property type="term" value="F:ATP binding"/>
    <property type="evidence" value="ECO:0007669"/>
    <property type="project" value="UniProtKB-KW"/>
</dbReference>
<evidence type="ECO:0000313" key="17">
    <source>
        <dbReference type="EMBL" id="PVH23247.1"/>
    </source>
</evidence>
<evidence type="ECO:0000256" key="13">
    <source>
        <dbReference type="ARBA" id="ARBA00022842"/>
    </source>
</evidence>
<dbReference type="Gene3D" id="3.30.1130.10">
    <property type="match status" value="2"/>
</dbReference>
<dbReference type="SMART" id="SM00905">
    <property type="entry name" value="FolB"/>
    <property type="match status" value="2"/>
</dbReference>
<dbReference type="GO" id="GO:0016301">
    <property type="term" value="F:kinase activity"/>
    <property type="evidence" value="ECO:0007669"/>
    <property type="project" value="UniProtKB-KW"/>
</dbReference>
<dbReference type="Proteomes" id="UP000244309">
    <property type="component" value="Unassembled WGS sequence"/>
</dbReference>
<comment type="caution">
    <text evidence="17">The sequence shown here is derived from an EMBL/GenBank/DDBJ whole genome shotgun (WGS) entry which is preliminary data.</text>
</comment>
<dbReference type="NCBIfam" id="TIGR01496">
    <property type="entry name" value="DHPS"/>
    <property type="match status" value="1"/>
</dbReference>
<comment type="pathway">
    <text evidence="5">Cofactor biosynthesis; tetrahydrofolate biosynthesis; 2-amino-4-hydroxy-6-hydroxymethyl-7,8-dihydropteridine diphosphate from 7,8-dihydroneopterin triphosphate: step 4/4.</text>
</comment>
<comment type="similarity">
    <text evidence="6">In the N-terminal section; belongs to the DHNA family.</text>
</comment>
<dbReference type="InterPro" id="IPR045031">
    <property type="entry name" value="DHP_synth-like"/>
</dbReference>
<dbReference type="InterPro" id="IPR043133">
    <property type="entry name" value="GTP-CH-I_C/QueF"/>
</dbReference>
<dbReference type="Pfam" id="PF01288">
    <property type="entry name" value="HPPK"/>
    <property type="match status" value="1"/>
</dbReference>
<dbReference type="GO" id="GO:0005740">
    <property type="term" value="C:mitochondrial envelope"/>
    <property type="evidence" value="ECO:0007669"/>
    <property type="project" value="TreeGrafter"/>
</dbReference>
<accession>A0A2V1AYT9</accession>
<dbReference type="GO" id="GO:0004156">
    <property type="term" value="F:dihydropteroate synthase activity"/>
    <property type="evidence" value="ECO:0007669"/>
    <property type="project" value="UniProtKB-EC"/>
</dbReference>
<feature type="domain" description="Pterin-binding" evidence="16">
    <location>
        <begin position="452"/>
        <end position="748"/>
    </location>
</feature>
<evidence type="ECO:0000256" key="3">
    <source>
        <dbReference type="ARBA" id="ARBA00001946"/>
    </source>
</evidence>
<dbReference type="Pfam" id="PF00809">
    <property type="entry name" value="Pterin_bind"/>
    <property type="match status" value="1"/>
</dbReference>
<dbReference type="GeneID" id="37008310"/>
<evidence type="ECO:0000259" key="16">
    <source>
        <dbReference type="PROSITE" id="PS50972"/>
    </source>
</evidence>
<dbReference type="STRING" id="45357.A0A2V1AYT9"/>
<evidence type="ECO:0000256" key="8">
    <source>
        <dbReference type="ARBA" id="ARBA00022679"/>
    </source>
</evidence>
<evidence type="ECO:0000256" key="14">
    <source>
        <dbReference type="ARBA" id="ARBA00022909"/>
    </source>
</evidence>
<dbReference type="AlphaFoldDB" id="A0A2V1AYT9"/>
<keyword evidence="12" id="KW-0067">ATP-binding</keyword>
<evidence type="ECO:0000256" key="5">
    <source>
        <dbReference type="ARBA" id="ARBA00005051"/>
    </source>
</evidence>
<dbReference type="GO" id="GO:0046656">
    <property type="term" value="P:folic acid biosynthetic process"/>
    <property type="evidence" value="ECO:0007669"/>
    <property type="project" value="UniProtKB-KW"/>
</dbReference>
<evidence type="ECO:0000256" key="10">
    <source>
        <dbReference type="ARBA" id="ARBA00022741"/>
    </source>
</evidence>
<dbReference type="Pfam" id="PF02152">
    <property type="entry name" value="FolB"/>
    <property type="match status" value="2"/>
</dbReference>
<evidence type="ECO:0000256" key="11">
    <source>
        <dbReference type="ARBA" id="ARBA00022777"/>
    </source>
</evidence>
<dbReference type="GO" id="GO:0046654">
    <property type="term" value="P:tetrahydrofolate biosynthetic process"/>
    <property type="evidence" value="ECO:0007669"/>
    <property type="project" value="UniProtKB-UniPathway"/>
</dbReference>
<dbReference type="SUPFAM" id="SSF55083">
    <property type="entry name" value="6-hydroxymethyl-7,8-dihydropterin pyrophosphokinase, HPPK"/>
    <property type="match status" value="1"/>
</dbReference>
<proteinExistence type="inferred from homology"/>
<comment type="cofactor">
    <cofactor evidence="3">
        <name>Mg(2+)</name>
        <dbReference type="ChEBI" id="CHEBI:18420"/>
    </cofactor>
</comment>
<keyword evidence="11" id="KW-0418">Kinase</keyword>
<gene>
    <name evidence="17" type="ORF">CXQ85_002979</name>
</gene>
<dbReference type="RefSeq" id="XP_025344187.1">
    <property type="nucleotide sequence ID" value="XM_025486637.1"/>
</dbReference>
<dbReference type="PANTHER" id="PTHR20941">
    <property type="entry name" value="FOLATE SYNTHESIS PROTEINS"/>
    <property type="match status" value="1"/>
</dbReference>
<evidence type="ECO:0000256" key="7">
    <source>
        <dbReference type="ARBA" id="ARBA00009951"/>
    </source>
</evidence>
<reference evidence="17 18" key="1">
    <citation type="submission" date="2017-12" db="EMBL/GenBank/DDBJ databases">
        <title>Genome Sequence of a Multidrug-Resistant Candida haemulonii Isolate from a Patient with Chronic Leg Ulcers in Israel.</title>
        <authorList>
            <person name="Chow N.A."/>
            <person name="Gade L."/>
            <person name="Batra D."/>
            <person name="Rowe L.A."/>
            <person name="Ben-Ami R."/>
            <person name="Loparev V.N."/>
            <person name="Litvintseva A.P."/>
        </authorList>
    </citation>
    <scope>NUCLEOTIDE SEQUENCE [LARGE SCALE GENOMIC DNA]</scope>
    <source>
        <strain evidence="17 18">B11899</strain>
    </source>
</reference>
<dbReference type="Gene3D" id="3.30.70.560">
    <property type="entry name" value="7,8-Dihydro-6-hydroxymethylpterin-pyrophosphokinase HPPK"/>
    <property type="match status" value="1"/>
</dbReference>
<dbReference type="NCBIfam" id="TIGR00526">
    <property type="entry name" value="folB_dom"/>
    <property type="match status" value="1"/>
</dbReference>
<dbReference type="VEuPathDB" id="FungiDB:CXQ85_002979"/>
<dbReference type="InterPro" id="IPR000550">
    <property type="entry name" value="Hppk"/>
</dbReference>
<keyword evidence="8" id="KW-0808">Transferase</keyword>
<evidence type="ECO:0000256" key="12">
    <source>
        <dbReference type="ARBA" id="ARBA00022840"/>
    </source>
</evidence>
<comment type="similarity">
    <text evidence="7">In the C-terminal section; belongs to the DHPS family.</text>
</comment>
<keyword evidence="15" id="KW-0511">Multifunctional enzyme</keyword>
<evidence type="ECO:0000313" key="18">
    <source>
        <dbReference type="Proteomes" id="UP000244309"/>
    </source>
</evidence>
<dbReference type="InterPro" id="IPR035907">
    <property type="entry name" value="Hppk_sf"/>
</dbReference>
<protein>
    <submittedName>
        <fullName evidence="17">Dihydropteroate synthase</fullName>
    </submittedName>
</protein>
<dbReference type="SUPFAM" id="SSF51717">
    <property type="entry name" value="Dihydropteroate synthetase-like"/>
    <property type="match status" value="1"/>
</dbReference>
<evidence type="ECO:0000256" key="2">
    <source>
        <dbReference type="ARBA" id="ARBA00000198"/>
    </source>
</evidence>
<dbReference type="UniPathway" id="UPA00077">
    <property type="reaction ID" value="UER00155"/>
</dbReference>
<dbReference type="PROSITE" id="PS00792">
    <property type="entry name" value="DHPS_1"/>
    <property type="match status" value="1"/>
</dbReference>
<evidence type="ECO:0000256" key="6">
    <source>
        <dbReference type="ARBA" id="ARBA00009640"/>
    </source>
</evidence>